<dbReference type="InterPro" id="IPR012338">
    <property type="entry name" value="Beta-lactam/transpept-like"/>
</dbReference>
<comment type="caution">
    <text evidence="2">The sequence shown here is derived from an EMBL/GenBank/DDBJ whole genome shotgun (WGS) entry which is preliminary data.</text>
</comment>
<name>A0A8S8X5Q0_9PROT</name>
<dbReference type="Proteomes" id="UP000681075">
    <property type="component" value="Unassembled WGS sequence"/>
</dbReference>
<feature type="domain" description="Beta-lactamase-related" evidence="1">
    <location>
        <begin position="19"/>
        <end position="351"/>
    </location>
</feature>
<dbReference type="Gene3D" id="3.40.710.10">
    <property type="entry name" value="DD-peptidase/beta-lactamase superfamily"/>
    <property type="match status" value="1"/>
</dbReference>
<evidence type="ECO:0000259" key="1">
    <source>
        <dbReference type="Pfam" id="PF00144"/>
    </source>
</evidence>
<dbReference type="AlphaFoldDB" id="A0A8S8X5Q0"/>
<evidence type="ECO:0000313" key="3">
    <source>
        <dbReference type="Proteomes" id="UP000681075"/>
    </source>
</evidence>
<dbReference type="PANTHER" id="PTHR43319">
    <property type="entry name" value="BETA-LACTAMASE-RELATED"/>
    <property type="match status" value="1"/>
</dbReference>
<dbReference type="SUPFAM" id="SSF56601">
    <property type="entry name" value="beta-lactamase/transpeptidase-like"/>
    <property type="match status" value="1"/>
</dbReference>
<dbReference type="RefSeq" id="WP_420240908.1">
    <property type="nucleotide sequence ID" value="NZ_BOPV01000001.1"/>
</dbReference>
<dbReference type="InterPro" id="IPR001466">
    <property type="entry name" value="Beta-lactam-related"/>
</dbReference>
<organism evidence="2 3">
    <name type="scientific">Roseiterribacter gracilis</name>
    <dbReference type="NCBI Taxonomy" id="2812848"/>
    <lineage>
        <taxon>Bacteria</taxon>
        <taxon>Pseudomonadati</taxon>
        <taxon>Pseudomonadota</taxon>
        <taxon>Alphaproteobacteria</taxon>
        <taxon>Rhodospirillales</taxon>
        <taxon>Roseiterribacteraceae</taxon>
        <taxon>Roseiterribacter</taxon>
    </lineage>
</organism>
<dbReference type="EMBL" id="BOPV01000001">
    <property type="protein sequence ID" value="GIL37998.1"/>
    <property type="molecule type" value="Genomic_DNA"/>
</dbReference>
<dbReference type="InterPro" id="IPR052907">
    <property type="entry name" value="Beta-lactamase/esterase"/>
</dbReference>
<protein>
    <submittedName>
        <fullName evidence="2">Serine hydrolase</fullName>
    </submittedName>
</protein>
<sequence length="373" mass="40270">MINGTCSSRFERVGEVFAENFAKRGEVGAAVCVYENGVKLVDLWGGVADPQTGMMWEQNTLVCMMSVGKGMSALCVHRLIDRGAIDLHAPVAQYWPEFAQAGKGAITVKQLLGGLAGLIYADAAPPNSIMNWKVMVGALEQQAPEWPPGTKGAYHSMSMGFLMGELVRRVDGRPIDQFFREEIAQRLDVEYGYGLNDEQIARTARIIPNPESVTANAIKDRASKLGRAWKARPAGSEYYSTDEFRRGVLPSSNGHGNARSVARIYAALSLDGTIDGVEILKPGSIERLREEQWDGICGMTDRHFRYGQGFFLGGLPLAPLGPNRQAFGHPGAGGALGFADPESKIAFSYSPNFMCGGAGVGDRCEALVQAVFA</sequence>
<proteinExistence type="predicted"/>
<keyword evidence="3" id="KW-1185">Reference proteome</keyword>
<reference evidence="2" key="1">
    <citation type="submission" date="2021-02" db="EMBL/GenBank/DDBJ databases">
        <title>Genome sequence of Rhodospirillales sp. strain TMPK1 isolated from soil.</title>
        <authorList>
            <person name="Nakai R."/>
            <person name="Kusada H."/>
            <person name="Tamaki H."/>
        </authorList>
    </citation>
    <scope>NUCLEOTIDE SEQUENCE</scope>
    <source>
        <strain evidence="2">TMPK1</strain>
    </source>
</reference>
<evidence type="ECO:0000313" key="2">
    <source>
        <dbReference type="EMBL" id="GIL37998.1"/>
    </source>
</evidence>
<dbReference type="GO" id="GO:0016787">
    <property type="term" value="F:hydrolase activity"/>
    <property type="evidence" value="ECO:0007669"/>
    <property type="project" value="UniProtKB-KW"/>
</dbReference>
<gene>
    <name evidence="2" type="ORF">TMPK1_02350</name>
</gene>
<accession>A0A8S8X5Q0</accession>
<dbReference type="Pfam" id="PF00144">
    <property type="entry name" value="Beta-lactamase"/>
    <property type="match status" value="1"/>
</dbReference>
<dbReference type="PANTHER" id="PTHR43319:SF3">
    <property type="entry name" value="BETA-LACTAMASE-RELATED DOMAIN-CONTAINING PROTEIN"/>
    <property type="match status" value="1"/>
</dbReference>
<keyword evidence="2" id="KW-0378">Hydrolase</keyword>